<keyword evidence="7 11" id="KW-0143">Chaperone</keyword>
<comment type="subcellular location">
    <subcellularLocation>
        <location evidence="11">Cytoplasm</location>
    </subcellularLocation>
    <text evidence="11">About half TF is bound to the ribosome near the polypeptide exit tunnel while the other half is free in the cytoplasm.</text>
</comment>
<dbReference type="InterPro" id="IPR001179">
    <property type="entry name" value="PPIase_FKBP_dom"/>
</dbReference>
<name>A0A4R2KG98_9GAMM</name>
<evidence type="ECO:0000256" key="2">
    <source>
        <dbReference type="ARBA" id="ARBA00005464"/>
    </source>
</evidence>
<keyword evidence="8 11" id="KW-0413">Isomerase</keyword>
<evidence type="ECO:0000256" key="11">
    <source>
        <dbReference type="HAMAP-Rule" id="MF_00303"/>
    </source>
</evidence>
<dbReference type="InterPro" id="IPR027304">
    <property type="entry name" value="Trigger_fact/SurA_dom_sf"/>
</dbReference>
<dbReference type="RefSeq" id="WP_117319207.1">
    <property type="nucleotide sequence ID" value="NZ_QQSW01000021.1"/>
</dbReference>
<evidence type="ECO:0000256" key="5">
    <source>
        <dbReference type="ARBA" id="ARBA00022618"/>
    </source>
</evidence>
<reference evidence="15 16" key="1">
    <citation type="submission" date="2019-03" db="EMBL/GenBank/DDBJ databases">
        <title>Genomic Encyclopedia of Type Strains, Phase IV (KMG-IV): sequencing the most valuable type-strain genomes for metagenomic binning, comparative biology and taxonomic classification.</title>
        <authorList>
            <person name="Goeker M."/>
        </authorList>
    </citation>
    <scope>NUCLEOTIDE SEQUENCE [LARGE SCALE GENOMIC DNA]</scope>
    <source>
        <strain evidence="15 16">DSM 23344</strain>
    </source>
</reference>
<dbReference type="GO" id="GO:0005737">
    <property type="term" value="C:cytoplasm"/>
    <property type="evidence" value="ECO:0007669"/>
    <property type="project" value="UniProtKB-SubCell"/>
</dbReference>
<dbReference type="InterPro" id="IPR036611">
    <property type="entry name" value="Trigger_fac_ribosome-bd_sf"/>
</dbReference>
<dbReference type="OrthoDB" id="9767721at2"/>
<dbReference type="PANTHER" id="PTHR30560:SF3">
    <property type="entry name" value="TRIGGER FACTOR-LIKE PROTEIN TIG, CHLOROPLASTIC"/>
    <property type="match status" value="1"/>
</dbReference>
<keyword evidence="16" id="KW-1185">Reference proteome</keyword>
<evidence type="ECO:0000259" key="14">
    <source>
        <dbReference type="PROSITE" id="PS50059"/>
    </source>
</evidence>
<evidence type="ECO:0000313" key="16">
    <source>
        <dbReference type="Proteomes" id="UP000294980"/>
    </source>
</evidence>
<comment type="similarity">
    <text evidence="2 11 13">Belongs to the FKBP-type PPIase family. Tig subfamily.</text>
</comment>
<keyword evidence="6 11" id="KW-0697">Rotamase</keyword>
<dbReference type="Gene3D" id="1.10.3120.10">
    <property type="entry name" value="Trigger factor, C-terminal domain"/>
    <property type="match status" value="1"/>
</dbReference>
<evidence type="ECO:0000313" key="15">
    <source>
        <dbReference type="EMBL" id="TCO72751.1"/>
    </source>
</evidence>
<dbReference type="PIRSF" id="PIRSF003095">
    <property type="entry name" value="Trigger_factor"/>
    <property type="match status" value="1"/>
</dbReference>
<dbReference type="EMBL" id="SLWX01000017">
    <property type="protein sequence ID" value="TCO72751.1"/>
    <property type="molecule type" value="Genomic_DNA"/>
</dbReference>
<dbReference type="Pfam" id="PF00254">
    <property type="entry name" value="FKBP_C"/>
    <property type="match status" value="1"/>
</dbReference>
<dbReference type="InterPro" id="IPR005215">
    <property type="entry name" value="Trig_fac"/>
</dbReference>
<proteinExistence type="inferred from homology"/>
<dbReference type="AlphaFoldDB" id="A0A4R2KG98"/>
<dbReference type="GO" id="GO:0015031">
    <property type="term" value="P:protein transport"/>
    <property type="evidence" value="ECO:0007669"/>
    <property type="project" value="UniProtKB-UniRule"/>
</dbReference>
<dbReference type="Pfam" id="PF05697">
    <property type="entry name" value="Trigger_N"/>
    <property type="match status" value="1"/>
</dbReference>
<keyword evidence="5 11" id="KW-0132">Cell division</keyword>
<organism evidence="15 16">
    <name type="scientific">Chromatocurvus halotolerans</name>
    <dbReference type="NCBI Taxonomy" id="1132028"/>
    <lineage>
        <taxon>Bacteria</taxon>
        <taxon>Pseudomonadati</taxon>
        <taxon>Pseudomonadota</taxon>
        <taxon>Gammaproteobacteria</taxon>
        <taxon>Cellvibrionales</taxon>
        <taxon>Halieaceae</taxon>
        <taxon>Chromatocurvus</taxon>
    </lineage>
</organism>
<dbReference type="InterPro" id="IPR008881">
    <property type="entry name" value="Trigger_fac_ribosome-bd_bac"/>
</dbReference>
<dbReference type="Pfam" id="PF05698">
    <property type="entry name" value="Trigger_C"/>
    <property type="match status" value="1"/>
</dbReference>
<comment type="catalytic activity">
    <reaction evidence="1 11 12">
        <text>[protein]-peptidylproline (omega=180) = [protein]-peptidylproline (omega=0)</text>
        <dbReference type="Rhea" id="RHEA:16237"/>
        <dbReference type="Rhea" id="RHEA-COMP:10747"/>
        <dbReference type="Rhea" id="RHEA-COMP:10748"/>
        <dbReference type="ChEBI" id="CHEBI:83833"/>
        <dbReference type="ChEBI" id="CHEBI:83834"/>
        <dbReference type="EC" id="5.2.1.8"/>
    </reaction>
</comment>
<dbReference type="SUPFAM" id="SSF102735">
    <property type="entry name" value="Trigger factor ribosome-binding domain"/>
    <property type="match status" value="1"/>
</dbReference>
<feature type="domain" description="PPIase FKBP-type" evidence="14">
    <location>
        <begin position="161"/>
        <end position="246"/>
    </location>
</feature>
<evidence type="ECO:0000256" key="10">
    <source>
        <dbReference type="ARBA" id="ARBA00029986"/>
    </source>
</evidence>
<dbReference type="InterPro" id="IPR008880">
    <property type="entry name" value="Trigger_fac_C"/>
</dbReference>
<comment type="domain">
    <text evidence="11">Consists of 3 domains; the N-terminus binds the ribosome, the middle domain has PPIase activity, while the C-terminus has intrinsic chaperone activity on its own.</text>
</comment>
<dbReference type="PROSITE" id="PS50059">
    <property type="entry name" value="FKBP_PPIASE"/>
    <property type="match status" value="1"/>
</dbReference>
<dbReference type="Proteomes" id="UP000294980">
    <property type="component" value="Unassembled WGS sequence"/>
</dbReference>
<dbReference type="GO" id="GO:0051083">
    <property type="term" value="P:'de novo' cotranslational protein folding"/>
    <property type="evidence" value="ECO:0007669"/>
    <property type="project" value="TreeGrafter"/>
</dbReference>
<evidence type="ECO:0000256" key="1">
    <source>
        <dbReference type="ARBA" id="ARBA00000971"/>
    </source>
</evidence>
<dbReference type="NCBIfam" id="TIGR00115">
    <property type="entry name" value="tig"/>
    <property type="match status" value="1"/>
</dbReference>
<evidence type="ECO:0000256" key="9">
    <source>
        <dbReference type="ARBA" id="ARBA00023306"/>
    </source>
</evidence>
<dbReference type="Gene3D" id="3.30.70.1050">
    <property type="entry name" value="Trigger factor ribosome-binding domain"/>
    <property type="match status" value="1"/>
</dbReference>
<dbReference type="EC" id="5.2.1.8" evidence="3 11"/>
<evidence type="ECO:0000256" key="7">
    <source>
        <dbReference type="ARBA" id="ARBA00023186"/>
    </source>
</evidence>
<dbReference type="GO" id="GO:0043335">
    <property type="term" value="P:protein unfolding"/>
    <property type="evidence" value="ECO:0007669"/>
    <property type="project" value="TreeGrafter"/>
</dbReference>
<dbReference type="FunFam" id="3.10.50.40:FF:000001">
    <property type="entry name" value="Trigger factor"/>
    <property type="match status" value="1"/>
</dbReference>
<dbReference type="SUPFAM" id="SSF54534">
    <property type="entry name" value="FKBP-like"/>
    <property type="match status" value="1"/>
</dbReference>
<accession>A0A4R2KG98</accession>
<dbReference type="GO" id="GO:0044183">
    <property type="term" value="F:protein folding chaperone"/>
    <property type="evidence" value="ECO:0007669"/>
    <property type="project" value="TreeGrafter"/>
</dbReference>
<gene>
    <name evidence="11" type="primary">tig</name>
    <name evidence="15" type="ORF">EV688_11741</name>
</gene>
<dbReference type="HAMAP" id="MF_00303">
    <property type="entry name" value="Trigger_factor_Tig"/>
    <property type="match status" value="1"/>
</dbReference>
<sequence>MQVSIETTSGLERRLTVGVPAERVDAEVDNRLKKAVKNVRLPGFRPGKVPLKVMRQRFGQGVRQEVLGEVMSQTFQDAVVQENLRPAGQPAIEARSIEAGRDLEYVATFEVFPEIAVKDIEGFAVEKPAADVSDEDVDTIIDIFRKQQGSWESVERPAAAEDKVIIDYTGTRDGEEFEGGSATDAELELGSGRMIPGFEEGVEGMQAGDEKTLSLTFPDDYHAEELKGAAVEFKIAVKDVKALQPAPLDEKLFASYGVESNDEAAFRQEVADNMRRELRNAVEARVKQQVMDALLEAHTDLDIPKALIKQEVGTLRQQMFQQFGGAAGQDLDLESLLPDDMFSERAERRVKLGLLLSELINKLEVTADADRVRQEIEEMASTYQDPEEVINWYYANQEQLANVESKVLEDQVVEKLLEQATITEQPCTYQEAISQGQQANG</sequence>
<dbReference type="SUPFAM" id="SSF109998">
    <property type="entry name" value="Triger factor/SurA peptide-binding domain-like"/>
    <property type="match status" value="1"/>
</dbReference>
<evidence type="ECO:0000256" key="13">
    <source>
        <dbReference type="RuleBase" id="RU003914"/>
    </source>
</evidence>
<keyword evidence="11" id="KW-0963">Cytoplasm</keyword>
<evidence type="ECO:0000256" key="4">
    <source>
        <dbReference type="ARBA" id="ARBA00016902"/>
    </source>
</evidence>
<evidence type="ECO:0000256" key="8">
    <source>
        <dbReference type="ARBA" id="ARBA00023235"/>
    </source>
</evidence>
<dbReference type="PANTHER" id="PTHR30560">
    <property type="entry name" value="TRIGGER FACTOR CHAPERONE AND PEPTIDYL-PROLYL CIS/TRANS ISOMERASE"/>
    <property type="match status" value="1"/>
</dbReference>
<keyword evidence="9 11" id="KW-0131">Cell cycle</keyword>
<dbReference type="Gene3D" id="3.10.50.40">
    <property type="match status" value="1"/>
</dbReference>
<comment type="caution">
    <text evidence="15">The sequence shown here is derived from an EMBL/GenBank/DDBJ whole genome shotgun (WGS) entry which is preliminary data.</text>
</comment>
<comment type="function">
    <text evidence="11">Involved in protein export. Acts as a chaperone by maintaining the newly synthesized protein in an open conformation. Functions as a peptidyl-prolyl cis-trans isomerase.</text>
</comment>
<evidence type="ECO:0000256" key="3">
    <source>
        <dbReference type="ARBA" id="ARBA00013194"/>
    </source>
</evidence>
<dbReference type="InterPro" id="IPR046357">
    <property type="entry name" value="PPIase_dom_sf"/>
</dbReference>
<evidence type="ECO:0000256" key="6">
    <source>
        <dbReference type="ARBA" id="ARBA00023110"/>
    </source>
</evidence>
<dbReference type="GO" id="GO:0051301">
    <property type="term" value="P:cell division"/>
    <property type="evidence" value="ECO:0007669"/>
    <property type="project" value="UniProtKB-KW"/>
</dbReference>
<dbReference type="GO" id="GO:0043022">
    <property type="term" value="F:ribosome binding"/>
    <property type="evidence" value="ECO:0007669"/>
    <property type="project" value="TreeGrafter"/>
</dbReference>
<protein>
    <recommendedName>
        <fullName evidence="4 11">Trigger factor</fullName>
        <shortName evidence="11">TF</shortName>
        <ecNumber evidence="3 11">5.2.1.8</ecNumber>
    </recommendedName>
    <alternativeName>
        <fullName evidence="10 11">PPIase</fullName>
    </alternativeName>
</protein>
<dbReference type="GO" id="GO:0003755">
    <property type="term" value="F:peptidyl-prolyl cis-trans isomerase activity"/>
    <property type="evidence" value="ECO:0007669"/>
    <property type="project" value="UniProtKB-UniRule"/>
</dbReference>
<evidence type="ECO:0000256" key="12">
    <source>
        <dbReference type="PROSITE-ProRule" id="PRU00277"/>
    </source>
</evidence>
<dbReference type="InterPro" id="IPR037041">
    <property type="entry name" value="Trigger_fac_C_sf"/>
</dbReference>